<dbReference type="Gene3D" id="3.50.50.60">
    <property type="entry name" value="FAD/NAD(P)-binding domain"/>
    <property type="match status" value="1"/>
</dbReference>
<evidence type="ECO:0000259" key="5">
    <source>
        <dbReference type="Pfam" id="PF01593"/>
    </source>
</evidence>
<sequence length="116" mass="12860">MLASGSENGTLADMLSRYGHGQSLLMQGGLHRLTSALADWVDIGFNQTVTAIEESESHAIVKTKASFYRARQVIVTIPPVLTTSIEFTPPLESDFAQFTSTDFLFALHYLFSIERF</sequence>
<proteinExistence type="inferred from homology"/>
<comment type="similarity">
    <text evidence="2">Belongs to the flavin monoamine oxidase family.</text>
</comment>
<comment type="subcellular location">
    <subcellularLocation>
        <location evidence="1">Mitochondrion outer membrane</location>
        <topology evidence="1">Single-pass type IV membrane protein</topology>
        <orientation evidence="1">Cytoplasmic side</orientation>
    </subcellularLocation>
</comment>
<dbReference type="Proteomes" id="UP000271889">
    <property type="component" value="Unassembled WGS sequence"/>
</dbReference>
<dbReference type="EMBL" id="UYRV01004161">
    <property type="protein sequence ID" value="VDK51180.1"/>
    <property type="molecule type" value="Genomic_DNA"/>
</dbReference>
<accession>A0A3P6R7H4</accession>
<evidence type="ECO:0000256" key="2">
    <source>
        <dbReference type="ARBA" id="ARBA00005995"/>
    </source>
</evidence>
<dbReference type="AlphaFoldDB" id="A0A3P6R7H4"/>
<dbReference type="Gene3D" id="1.10.405.10">
    <property type="entry name" value="Guanine Nucleotide Dissociation Inhibitor, domain 1"/>
    <property type="match status" value="1"/>
</dbReference>
<reference evidence="6 7" key="1">
    <citation type="submission" date="2018-11" db="EMBL/GenBank/DDBJ databases">
        <authorList>
            <consortium name="Pathogen Informatics"/>
        </authorList>
    </citation>
    <scope>NUCLEOTIDE SEQUENCE [LARGE SCALE GENOMIC DNA]</scope>
</reference>
<dbReference type="Gene3D" id="3.90.660.10">
    <property type="match status" value="1"/>
</dbReference>
<evidence type="ECO:0000313" key="6">
    <source>
        <dbReference type="EMBL" id="VDK51180.1"/>
    </source>
</evidence>
<dbReference type="InterPro" id="IPR036188">
    <property type="entry name" value="FAD/NAD-bd_sf"/>
</dbReference>
<dbReference type="Pfam" id="PF01593">
    <property type="entry name" value="Amino_oxidase"/>
    <property type="match status" value="1"/>
</dbReference>
<comment type="catalytic activity">
    <reaction evidence="4">
        <text>a secondary aliphatic amine + O2 + H2O = a primary amine + an aldehyde + H2O2</text>
        <dbReference type="Rhea" id="RHEA:26414"/>
        <dbReference type="ChEBI" id="CHEBI:15377"/>
        <dbReference type="ChEBI" id="CHEBI:15379"/>
        <dbReference type="ChEBI" id="CHEBI:16240"/>
        <dbReference type="ChEBI" id="CHEBI:17478"/>
        <dbReference type="ChEBI" id="CHEBI:58855"/>
        <dbReference type="ChEBI" id="CHEBI:65296"/>
        <dbReference type="EC" id="1.4.3.4"/>
    </reaction>
</comment>
<protein>
    <recommendedName>
        <fullName evidence="3">monoamine oxidase</fullName>
        <ecNumber evidence="3">1.4.3.4</ecNumber>
    </recommendedName>
</protein>
<dbReference type="GO" id="GO:0097621">
    <property type="term" value="F:monoamine oxidase activity"/>
    <property type="evidence" value="ECO:0007669"/>
    <property type="project" value="UniProtKB-EC"/>
</dbReference>
<name>A0A3P6R7H4_CYLGO</name>
<evidence type="ECO:0000256" key="4">
    <source>
        <dbReference type="ARBA" id="ARBA00048448"/>
    </source>
</evidence>
<gene>
    <name evidence="6" type="ORF">CGOC_LOCUS1989</name>
</gene>
<keyword evidence="7" id="KW-1185">Reference proteome</keyword>
<dbReference type="SUPFAM" id="SSF51905">
    <property type="entry name" value="FAD/NAD(P)-binding domain"/>
    <property type="match status" value="1"/>
</dbReference>
<evidence type="ECO:0000256" key="1">
    <source>
        <dbReference type="ARBA" id="ARBA00004362"/>
    </source>
</evidence>
<dbReference type="PANTHER" id="PTHR43563">
    <property type="entry name" value="AMINE OXIDASE"/>
    <property type="match status" value="1"/>
</dbReference>
<organism evidence="6 7">
    <name type="scientific">Cylicostephanus goldi</name>
    <name type="common">Nematode worm</name>
    <dbReference type="NCBI Taxonomy" id="71465"/>
    <lineage>
        <taxon>Eukaryota</taxon>
        <taxon>Metazoa</taxon>
        <taxon>Ecdysozoa</taxon>
        <taxon>Nematoda</taxon>
        <taxon>Chromadorea</taxon>
        <taxon>Rhabditida</taxon>
        <taxon>Rhabditina</taxon>
        <taxon>Rhabditomorpha</taxon>
        <taxon>Strongyloidea</taxon>
        <taxon>Strongylidae</taxon>
        <taxon>Cylicostephanus</taxon>
    </lineage>
</organism>
<dbReference type="OrthoDB" id="7777654at2759"/>
<evidence type="ECO:0000313" key="7">
    <source>
        <dbReference type="Proteomes" id="UP000271889"/>
    </source>
</evidence>
<dbReference type="EC" id="1.4.3.4" evidence="3"/>
<dbReference type="InterPro" id="IPR050703">
    <property type="entry name" value="Flavin_MAO"/>
</dbReference>
<evidence type="ECO:0000256" key="3">
    <source>
        <dbReference type="ARBA" id="ARBA00012804"/>
    </source>
</evidence>
<dbReference type="InterPro" id="IPR002937">
    <property type="entry name" value="Amino_oxidase"/>
</dbReference>
<dbReference type="GO" id="GO:0005741">
    <property type="term" value="C:mitochondrial outer membrane"/>
    <property type="evidence" value="ECO:0007669"/>
    <property type="project" value="UniProtKB-SubCell"/>
</dbReference>
<dbReference type="PANTHER" id="PTHR43563:SF18">
    <property type="entry name" value="AMINE OXIDASE DOMAIN-CONTAINING PROTEIN"/>
    <property type="match status" value="1"/>
</dbReference>
<feature type="domain" description="Amine oxidase" evidence="5">
    <location>
        <begin position="6"/>
        <end position="96"/>
    </location>
</feature>